<feature type="compositionally biased region" description="Basic residues" evidence="1">
    <location>
        <begin position="109"/>
        <end position="123"/>
    </location>
</feature>
<dbReference type="Proteomes" id="UP000070412">
    <property type="component" value="Unassembled WGS sequence"/>
</dbReference>
<evidence type="ECO:0000256" key="1">
    <source>
        <dbReference type="SAM" id="MobiDB-lite"/>
    </source>
</evidence>
<dbReference type="AlphaFoldDB" id="A0A834VIE2"/>
<reference evidence="4" key="1">
    <citation type="journal article" date="2020" name="PLoS Negl. Trop. Dis.">
        <title>High-quality nuclear genome for Sarcoptes scabiei-A critical resource for a neglected parasite.</title>
        <authorList>
            <person name="Korhonen P.K."/>
            <person name="Gasser R.B."/>
            <person name="Ma G."/>
            <person name="Wang T."/>
            <person name="Stroehlein A.J."/>
            <person name="Young N.D."/>
            <person name="Ang C.S."/>
            <person name="Fernando D.D."/>
            <person name="Lu H.C."/>
            <person name="Taylor S."/>
            <person name="Reynolds S.L."/>
            <person name="Mofiz E."/>
            <person name="Najaraj S.H."/>
            <person name="Gowda H."/>
            <person name="Madugundu A."/>
            <person name="Renuse S."/>
            <person name="Holt D."/>
            <person name="Pandey A."/>
            <person name="Papenfuss A.T."/>
            <person name="Fischer K."/>
        </authorList>
    </citation>
    <scope>NUCLEOTIDE SEQUENCE [LARGE SCALE GENOMIC DNA]</scope>
</reference>
<accession>A0A834VIE2</accession>
<evidence type="ECO:0000313" key="4">
    <source>
        <dbReference type="Proteomes" id="UP000070412"/>
    </source>
</evidence>
<gene>
    <name evidence="2" type="ORF">SSS_2074</name>
</gene>
<evidence type="ECO:0000313" key="3">
    <source>
        <dbReference type="EnsemblMetazoa" id="KAF7494818.1"/>
    </source>
</evidence>
<sequence>MLNPHQNHDHHEVDSEESSMDCVLDIVNVDYPMSLDGFAESKIDGSRGLQSGPNQSSVIIKLNDHHFEETNLDVFKTILMRLSSLMNQTRINKINNQLAETNPNQNYHHQNRSNHSHLNHHHPYHQRNYRNRNQHSLCREDRESNQSLDFLFDCVVVSSRYLFDCLERLFSDELVDKLRMESNDFAVNDAIPEKRKFLTKKIKHQDGCIDTVNQETATTAIESESKPKQNWLSILEIYRLAKIYNLEYLSCELNELIREKRTLFWRRIRNAYYFW</sequence>
<reference evidence="3" key="3">
    <citation type="submission" date="2022-06" db="UniProtKB">
        <authorList>
            <consortium name="EnsemblMetazoa"/>
        </authorList>
    </citation>
    <scope>IDENTIFICATION</scope>
</reference>
<reference evidence="2" key="2">
    <citation type="submission" date="2020-01" db="EMBL/GenBank/DDBJ databases">
        <authorList>
            <person name="Korhonen P.K.K."/>
            <person name="Guangxu M.G."/>
            <person name="Wang T.W."/>
            <person name="Stroehlein A.J.S."/>
            <person name="Young N.D."/>
            <person name="Ang C.-S.A."/>
            <person name="Fernando D.W.F."/>
            <person name="Lu H.L."/>
            <person name="Taylor S.T."/>
            <person name="Ehtesham M.E.M."/>
            <person name="Najaraj S.H.N."/>
            <person name="Harsha G.H.G."/>
            <person name="Madugundu A.M."/>
            <person name="Renuse S.R."/>
            <person name="Holt D.H."/>
            <person name="Pandey A.P."/>
            <person name="Papenfuss A.P."/>
            <person name="Gasser R.B.G."/>
            <person name="Fischer K.F."/>
        </authorList>
    </citation>
    <scope>NUCLEOTIDE SEQUENCE</scope>
    <source>
        <strain evidence="2">SSS_KF_BRIS2020</strain>
    </source>
</reference>
<protein>
    <submittedName>
        <fullName evidence="2 3">Uncharacterized protein</fullName>
    </submittedName>
</protein>
<evidence type="ECO:0000313" key="2">
    <source>
        <dbReference type="EMBL" id="KAF7494818.1"/>
    </source>
</evidence>
<dbReference type="EMBL" id="WVUK01000052">
    <property type="protein sequence ID" value="KAF7494818.1"/>
    <property type="molecule type" value="Genomic_DNA"/>
</dbReference>
<dbReference type="EnsemblMetazoa" id="SSS_2074s_mrna">
    <property type="protein sequence ID" value="KAF7494818.1"/>
    <property type="gene ID" value="SSS_2074"/>
</dbReference>
<dbReference type="OrthoDB" id="6511110at2759"/>
<feature type="region of interest" description="Disordered" evidence="1">
    <location>
        <begin position="101"/>
        <end position="123"/>
    </location>
</feature>
<proteinExistence type="predicted"/>
<organism evidence="2">
    <name type="scientific">Sarcoptes scabiei</name>
    <name type="common">Itch mite</name>
    <name type="synonym">Acarus scabiei</name>
    <dbReference type="NCBI Taxonomy" id="52283"/>
    <lineage>
        <taxon>Eukaryota</taxon>
        <taxon>Metazoa</taxon>
        <taxon>Ecdysozoa</taxon>
        <taxon>Arthropoda</taxon>
        <taxon>Chelicerata</taxon>
        <taxon>Arachnida</taxon>
        <taxon>Acari</taxon>
        <taxon>Acariformes</taxon>
        <taxon>Sarcoptiformes</taxon>
        <taxon>Astigmata</taxon>
        <taxon>Psoroptidia</taxon>
        <taxon>Sarcoptoidea</taxon>
        <taxon>Sarcoptidae</taxon>
        <taxon>Sarcoptinae</taxon>
        <taxon>Sarcoptes</taxon>
    </lineage>
</organism>
<keyword evidence="4" id="KW-1185">Reference proteome</keyword>
<name>A0A834VIE2_SARSC</name>